<dbReference type="EMBL" id="FWDM01000014">
    <property type="protein sequence ID" value="SLM11689.1"/>
    <property type="molecule type" value="Genomic_DNA"/>
</dbReference>
<sequence>MEKIKQNSAGDASLGVLDRIQPLLLVAAIAIGLLLASIMPAFARRLEPSAT</sequence>
<proteinExistence type="predicted"/>
<organism evidence="2">
    <name type="scientific">uncultured spirochete</name>
    <dbReference type="NCBI Taxonomy" id="156406"/>
    <lineage>
        <taxon>Bacteria</taxon>
        <taxon>Pseudomonadati</taxon>
        <taxon>Spirochaetota</taxon>
        <taxon>Spirochaetia</taxon>
        <taxon>Spirochaetales</taxon>
        <taxon>environmental samples</taxon>
    </lineage>
</organism>
<keyword evidence="1" id="KW-0812">Transmembrane</keyword>
<keyword evidence="1" id="KW-1133">Transmembrane helix</keyword>
<reference evidence="2" key="1">
    <citation type="submission" date="2017-02" db="EMBL/GenBank/DDBJ databases">
        <authorList>
            <person name="Regsiter A."/>
            <person name="William W."/>
        </authorList>
    </citation>
    <scope>NUCLEOTIDE SEQUENCE</scope>
    <source>
        <strain evidence="2">Bib</strain>
    </source>
</reference>
<dbReference type="AlphaFoldDB" id="A0A3P3XIH5"/>
<name>A0A3P3XIH5_9SPIR</name>
<keyword evidence="1" id="KW-0472">Membrane</keyword>
<protein>
    <submittedName>
        <fullName evidence="2">Uncharacterized protein</fullName>
    </submittedName>
</protein>
<evidence type="ECO:0000256" key="1">
    <source>
        <dbReference type="SAM" id="Phobius"/>
    </source>
</evidence>
<evidence type="ECO:0000313" key="2">
    <source>
        <dbReference type="EMBL" id="SLM11689.1"/>
    </source>
</evidence>
<gene>
    <name evidence="2" type="ORF">SPIROBIBN47_210036</name>
</gene>
<accession>A0A3P3XIH5</accession>
<feature type="transmembrane region" description="Helical" evidence="1">
    <location>
        <begin position="20"/>
        <end position="43"/>
    </location>
</feature>